<evidence type="ECO:0008006" key="4">
    <source>
        <dbReference type="Google" id="ProtNLM"/>
    </source>
</evidence>
<dbReference type="AlphaFoldDB" id="S3C9Z9"/>
<dbReference type="PROSITE" id="PS51257">
    <property type="entry name" value="PROKAR_LIPOPROTEIN"/>
    <property type="match status" value="1"/>
</dbReference>
<organism evidence="2 3">
    <name type="scientific">Sutterella wadsworthensis HGA0223</name>
    <dbReference type="NCBI Taxonomy" id="1203554"/>
    <lineage>
        <taxon>Bacteria</taxon>
        <taxon>Pseudomonadati</taxon>
        <taxon>Pseudomonadota</taxon>
        <taxon>Betaproteobacteria</taxon>
        <taxon>Burkholderiales</taxon>
        <taxon>Sutterellaceae</taxon>
        <taxon>Sutterella</taxon>
    </lineage>
</organism>
<dbReference type="InterPro" id="IPR021851">
    <property type="entry name" value="DUF3455"/>
</dbReference>
<dbReference type="GeneID" id="64062245"/>
<feature type="chain" id="PRO_5004518387" description="DUF3455 domain-containing protein" evidence="1">
    <location>
        <begin position="24"/>
        <end position="165"/>
    </location>
</feature>
<reference evidence="2 3" key="1">
    <citation type="submission" date="2013-04" db="EMBL/GenBank/DDBJ databases">
        <title>The Genome Sequence of Sutterella wadsworthensis HGA0223.</title>
        <authorList>
            <consortium name="The Broad Institute Genomics Platform"/>
            <person name="Earl A."/>
            <person name="Ward D."/>
            <person name="Feldgarden M."/>
            <person name="Gevers D."/>
            <person name="Schmidt T.M."/>
            <person name="Dover J."/>
            <person name="Dai D."/>
            <person name="Walker B."/>
            <person name="Young S."/>
            <person name="Zeng Q."/>
            <person name="Gargeya S."/>
            <person name="Fitzgerald M."/>
            <person name="Haas B."/>
            <person name="Abouelleil A."/>
            <person name="Allen A.W."/>
            <person name="Alvarado L."/>
            <person name="Arachchi H.M."/>
            <person name="Berlin A.M."/>
            <person name="Chapman S.B."/>
            <person name="Gainer-Dewar J."/>
            <person name="Goldberg J."/>
            <person name="Griggs A."/>
            <person name="Gujja S."/>
            <person name="Hansen M."/>
            <person name="Howarth C."/>
            <person name="Imamovic A."/>
            <person name="Ireland A."/>
            <person name="Larimer J."/>
            <person name="McCowan C."/>
            <person name="Murphy C."/>
            <person name="Pearson M."/>
            <person name="Poon T.W."/>
            <person name="Priest M."/>
            <person name="Roberts A."/>
            <person name="Saif S."/>
            <person name="Shea T."/>
            <person name="Sisk P."/>
            <person name="Sykes S."/>
            <person name="Wortman J."/>
            <person name="Nusbaum C."/>
            <person name="Birren B."/>
        </authorList>
    </citation>
    <scope>NUCLEOTIDE SEQUENCE [LARGE SCALE GENOMIC DNA]</scope>
    <source>
        <strain evidence="2 3">HGA0223</strain>
    </source>
</reference>
<dbReference type="Pfam" id="PF11937">
    <property type="entry name" value="DUF3455"/>
    <property type="match status" value="1"/>
</dbReference>
<evidence type="ECO:0000256" key="1">
    <source>
        <dbReference type="SAM" id="SignalP"/>
    </source>
</evidence>
<proteinExistence type="predicted"/>
<dbReference type="Proteomes" id="UP000014400">
    <property type="component" value="Unassembled WGS sequence"/>
</dbReference>
<keyword evidence="1" id="KW-0732">Signal</keyword>
<dbReference type="HOGENOM" id="CLU_109843_0_0_4"/>
<keyword evidence="3" id="KW-1185">Reference proteome</keyword>
<evidence type="ECO:0000313" key="2">
    <source>
        <dbReference type="EMBL" id="EPD97544.1"/>
    </source>
</evidence>
<name>S3C9Z9_9BURK</name>
<dbReference type="EMBL" id="ATCF01000038">
    <property type="protein sequence ID" value="EPD97544.1"/>
    <property type="molecule type" value="Genomic_DNA"/>
</dbReference>
<dbReference type="RefSeq" id="WP_016475345.1">
    <property type="nucleotide sequence ID" value="NZ_KE150482.1"/>
</dbReference>
<dbReference type="eggNOG" id="ENOG5031397">
    <property type="taxonomic scope" value="Bacteria"/>
</dbReference>
<evidence type="ECO:0000313" key="3">
    <source>
        <dbReference type="Proteomes" id="UP000014400"/>
    </source>
</evidence>
<dbReference type="PATRIC" id="fig|1203554.3.peg.2461"/>
<accession>S3C9Z9</accession>
<gene>
    <name evidence="2" type="ORF">HMPREF1476_02381</name>
</gene>
<comment type="caution">
    <text evidence="2">The sequence shown here is derived from an EMBL/GenBank/DDBJ whole genome shotgun (WGS) entry which is preliminary data.</text>
</comment>
<feature type="signal peptide" evidence="1">
    <location>
        <begin position="1"/>
        <end position="23"/>
    </location>
</feature>
<protein>
    <recommendedName>
        <fullName evidence="4">DUF3455 domain-containing protein</fullName>
    </recommendedName>
</protein>
<sequence length="165" mass="18281">MRLASACLLITSVSALLVGCSLAPTKSVLEQQKAVAVYSWEAQGQMVFRCTYDERGFFWAFLYPQGKLLDDKGREQAVLGSDFSVTARDGSLVKGRIIEQGPQESARNLRTAVIAVESTNHGLLSGVRYYARRQPEGGMPLASCSASQRGHLLRVPFRARYVFYR</sequence>